<dbReference type="RefSeq" id="WP_344667782.1">
    <property type="nucleotide sequence ID" value="NZ_BAAAQN010000028.1"/>
</dbReference>
<evidence type="ECO:0000313" key="1">
    <source>
        <dbReference type="EMBL" id="GAA2039452.1"/>
    </source>
</evidence>
<evidence type="ECO:0008006" key="3">
    <source>
        <dbReference type="Google" id="ProtNLM"/>
    </source>
</evidence>
<dbReference type="InterPro" id="IPR016084">
    <property type="entry name" value="Haem_Oase-like_multi-hlx"/>
</dbReference>
<name>A0ABP5G3B5_9ACTN</name>
<dbReference type="InterPro" id="IPR011051">
    <property type="entry name" value="RmlC_Cupin_sf"/>
</dbReference>
<gene>
    <name evidence="1" type="ORF">GCM10009839_46790</name>
</gene>
<keyword evidence="2" id="KW-1185">Reference proteome</keyword>
<reference evidence="2" key="1">
    <citation type="journal article" date="2019" name="Int. J. Syst. Evol. Microbiol.">
        <title>The Global Catalogue of Microorganisms (GCM) 10K type strain sequencing project: providing services to taxonomists for standard genome sequencing and annotation.</title>
        <authorList>
            <consortium name="The Broad Institute Genomics Platform"/>
            <consortium name="The Broad Institute Genome Sequencing Center for Infectious Disease"/>
            <person name="Wu L."/>
            <person name="Ma J."/>
        </authorList>
    </citation>
    <scope>NUCLEOTIDE SEQUENCE [LARGE SCALE GENOMIC DNA]</scope>
    <source>
        <strain evidence="2">JCM 16014</strain>
    </source>
</reference>
<organism evidence="1 2">
    <name type="scientific">Catenulispora yoronensis</name>
    <dbReference type="NCBI Taxonomy" id="450799"/>
    <lineage>
        <taxon>Bacteria</taxon>
        <taxon>Bacillati</taxon>
        <taxon>Actinomycetota</taxon>
        <taxon>Actinomycetes</taxon>
        <taxon>Catenulisporales</taxon>
        <taxon>Catenulisporaceae</taxon>
        <taxon>Catenulispora</taxon>
    </lineage>
</organism>
<dbReference type="EMBL" id="BAAAQN010000028">
    <property type="protein sequence ID" value="GAA2039452.1"/>
    <property type="molecule type" value="Genomic_DNA"/>
</dbReference>
<dbReference type="Gene3D" id="2.60.120.10">
    <property type="entry name" value="Jelly Rolls"/>
    <property type="match status" value="1"/>
</dbReference>
<proteinExistence type="predicted"/>
<dbReference type="SUPFAM" id="SSF51182">
    <property type="entry name" value="RmlC-like cupins"/>
    <property type="match status" value="1"/>
</dbReference>
<dbReference type="Proteomes" id="UP001500751">
    <property type="component" value="Unassembled WGS sequence"/>
</dbReference>
<sequence length="371" mass="41719">MTTDVDTIGERIEDTSDTAALVVPRTRIEAITSVRIDGRDHPLGQQRDFRRHEQLAAFLPEHGRFSLAWVRLRDGECLHVHDHPTKSMILVCQGSVRLLGAEERELTEGDAVCVEPGVAHGFATRPGEEFHGLSVQFEGAGLYEDPAAPRAQFHEHAPRATHIPEHIRELLLFNEGRIGRLRTHRMFEAFDDGRAAADPLMRDRFTAALHIWSVYFQRMLYARQEVCVDPRLRDVYAAHLSDEFGHDTLLKDGHGVTATVYDPILEAVGSWFVMRMHGSSEAARIVIVHQALESSCQVFGERIAPAFAAAGHGESSYFDLHADVDQDHRLIGFDHLCATASAELPDLLRVCEETWDQIELLYERLAIHMLG</sequence>
<evidence type="ECO:0000313" key="2">
    <source>
        <dbReference type="Proteomes" id="UP001500751"/>
    </source>
</evidence>
<dbReference type="InterPro" id="IPR014710">
    <property type="entry name" value="RmlC-like_jellyroll"/>
</dbReference>
<accession>A0ABP5G3B5</accession>
<dbReference type="Gene3D" id="1.20.910.10">
    <property type="entry name" value="Heme oxygenase-like"/>
    <property type="match status" value="1"/>
</dbReference>
<comment type="caution">
    <text evidence="1">The sequence shown here is derived from an EMBL/GenBank/DDBJ whole genome shotgun (WGS) entry which is preliminary data.</text>
</comment>
<protein>
    <recommendedName>
        <fullName evidence="3">Cupin domain-containing protein</fullName>
    </recommendedName>
</protein>